<feature type="active site" description="Nucleophile" evidence="4">
    <location>
        <position position="44"/>
    </location>
</feature>
<accession>A0A1H7SID8</accession>
<sequence>MEELLDPGLGDVRVFLMRDDNKPRKLKYNLDGVRRLLVFGGAYSNLVRAAARAGAERGVETIGIIRGEERLPLNWSLRYAADHGMTLAYMDRATYRLKHTPQVLERLRERWGDVTVLPEGASNAAAVRGCAELPADIPAPPGFQDPAWYDLVCCPVGTGGTLAGIAAGLPEGRRALGFAVLKGAAFLNAEVAALQQAAYGRTWDNWSIDLDHHFGGYARSTPELDRFAARHRVEGVYVAKMLYGVLDLARRGAFAPGTRIVAVVTAPPAPAHPSVDVAEWGAPTGFDSGEPR</sequence>
<dbReference type="STRING" id="46177.SAMN05660976_03214"/>
<dbReference type="GO" id="GO:1901605">
    <property type="term" value="P:alpha-amino acid metabolic process"/>
    <property type="evidence" value="ECO:0007669"/>
    <property type="project" value="UniProtKB-ARBA"/>
</dbReference>
<evidence type="ECO:0000313" key="6">
    <source>
        <dbReference type="EMBL" id="SEL72198.1"/>
    </source>
</evidence>
<dbReference type="PANTHER" id="PTHR43780:SF2">
    <property type="entry name" value="1-AMINOCYCLOPROPANE-1-CARBOXYLATE DEAMINASE-RELATED"/>
    <property type="match status" value="1"/>
</dbReference>
<dbReference type="RefSeq" id="WP_055503402.1">
    <property type="nucleotide sequence ID" value="NZ_BBZG01000001.1"/>
</dbReference>
<evidence type="ECO:0000256" key="1">
    <source>
        <dbReference type="ARBA" id="ARBA00001933"/>
    </source>
</evidence>
<evidence type="ECO:0000256" key="2">
    <source>
        <dbReference type="ARBA" id="ARBA00008639"/>
    </source>
</evidence>
<dbReference type="SUPFAM" id="SSF53686">
    <property type="entry name" value="Tryptophan synthase beta subunit-like PLP-dependent enzymes"/>
    <property type="match status" value="1"/>
</dbReference>
<name>A0A1H7SID8_9ACTN</name>
<dbReference type="InterPro" id="IPR027278">
    <property type="entry name" value="ACCD_DCysDesulf"/>
</dbReference>
<comment type="cofactor">
    <cofactor evidence="1">
        <name>pyridoxal 5'-phosphate</name>
        <dbReference type="ChEBI" id="CHEBI:597326"/>
    </cofactor>
</comment>
<organism evidence="6 7">
    <name type="scientific">Nonomuraea pusilla</name>
    <dbReference type="NCBI Taxonomy" id="46177"/>
    <lineage>
        <taxon>Bacteria</taxon>
        <taxon>Bacillati</taxon>
        <taxon>Actinomycetota</taxon>
        <taxon>Actinomycetes</taxon>
        <taxon>Streptosporangiales</taxon>
        <taxon>Streptosporangiaceae</taxon>
        <taxon>Nonomuraea</taxon>
    </lineage>
</organism>
<comment type="similarity">
    <text evidence="2">Belongs to the ACC deaminase/D-cysteine desulfhydrase family.</text>
</comment>
<evidence type="ECO:0000256" key="4">
    <source>
        <dbReference type="PIRSR" id="PIRSR006278-1"/>
    </source>
</evidence>
<dbReference type="InterPro" id="IPR036052">
    <property type="entry name" value="TrpB-like_PALP_sf"/>
</dbReference>
<dbReference type="AlphaFoldDB" id="A0A1H7SID8"/>
<dbReference type="Proteomes" id="UP000198953">
    <property type="component" value="Unassembled WGS sequence"/>
</dbReference>
<proteinExistence type="inferred from homology"/>
<dbReference type="PANTHER" id="PTHR43780">
    <property type="entry name" value="1-AMINOCYCLOPROPANE-1-CARBOXYLATE DEAMINASE-RELATED"/>
    <property type="match status" value="1"/>
</dbReference>
<dbReference type="OrthoDB" id="9801249at2"/>
<evidence type="ECO:0000313" key="7">
    <source>
        <dbReference type="Proteomes" id="UP000198953"/>
    </source>
</evidence>
<reference evidence="6 7" key="1">
    <citation type="submission" date="2016-10" db="EMBL/GenBank/DDBJ databases">
        <authorList>
            <person name="de Groot N.N."/>
        </authorList>
    </citation>
    <scope>NUCLEOTIDE SEQUENCE [LARGE SCALE GENOMIC DNA]</scope>
    <source>
        <strain evidence="6 7">DSM 43357</strain>
    </source>
</reference>
<protein>
    <submittedName>
        <fullName evidence="6">1-aminocyclopropane-1-carboxylate deaminase</fullName>
    </submittedName>
</protein>
<evidence type="ECO:0000256" key="3">
    <source>
        <dbReference type="ARBA" id="ARBA00022898"/>
    </source>
</evidence>
<dbReference type="Gene3D" id="3.40.50.1100">
    <property type="match status" value="2"/>
</dbReference>
<feature type="modified residue" description="N6-(pyridoxal phosphate)lysine" evidence="5">
    <location>
        <position position="22"/>
    </location>
</feature>
<dbReference type="EMBL" id="FOBF01000006">
    <property type="protein sequence ID" value="SEL72198.1"/>
    <property type="molecule type" value="Genomic_DNA"/>
</dbReference>
<dbReference type="PIRSF" id="PIRSF006278">
    <property type="entry name" value="ACCD_DCysDesulf"/>
    <property type="match status" value="1"/>
</dbReference>
<keyword evidence="3 5" id="KW-0663">Pyridoxal phosphate</keyword>
<gene>
    <name evidence="6" type="ORF">SAMN05660976_03214</name>
</gene>
<dbReference type="GO" id="GO:0019148">
    <property type="term" value="F:D-cysteine desulfhydrase activity"/>
    <property type="evidence" value="ECO:0007669"/>
    <property type="project" value="TreeGrafter"/>
</dbReference>
<evidence type="ECO:0000256" key="5">
    <source>
        <dbReference type="PIRSR" id="PIRSR006278-2"/>
    </source>
</evidence>
<keyword evidence="7" id="KW-1185">Reference proteome</keyword>